<feature type="non-terminal residue" evidence="1">
    <location>
        <position position="63"/>
    </location>
</feature>
<keyword evidence="2" id="KW-1185">Reference proteome</keyword>
<dbReference type="EMBL" id="JAQQBZ010000032">
    <property type="protein sequence ID" value="MFM0597466.1"/>
    <property type="molecule type" value="Genomic_DNA"/>
</dbReference>
<evidence type="ECO:0000313" key="2">
    <source>
        <dbReference type="Proteomes" id="UP001629367"/>
    </source>
</evidence>
<comment type="caution">
    <text evidence="1">The sequence shown here is derived from an EMBL/GenBank/DDBJ whole genome shotgun (WGS) entry which is preliminary data.</text>
</comment>
<dbReference type="RefSeq" id="WP_408218303.1">
    <property type="nucleotide sequence ID" value="NZ_JAQQBZ010000032.1"/>
</dbReference>
<dbReference type="Proteomes" id="UP001629367">
    <property type="component" value="Unassembled WGS sequence"/>
</dbReference>
<evidence type="ECO:0000313" key="1">
    <source>
        <dbReference type="EMBL" id="MFM0597466.1"/>
    </source>
</evidence>
<name>A0ABW9DGI3_9BURK</name>
<proteinExistence type="predicted"/>
<accession>A0ABW9DGI3</accession>
<organism evidence="1 2">
    <name type="scientific">Paraburkholderia dilworthii</name>
    <dbReference type="NCBI Taxonomy" id="948106"/>
    <lineage>
        <taxon>Bacteria</taxon>
        <taxon>Pseudomonadati</taxon>
        <taxon>Pseudomonadota</taxon>
        <taxon>Betaproteobacteria</taxon>
        <taxon>Burkholderiales</taxon>
        <taxon>Burkholderiaceae</taxon>
        <taxon>Paraburkholderia</taxon>
    </lineage>
</organism>
<protein>
    <submittedName>
        <fullName evidence="1">Uncharacterized protein</fullName>
    </submittedName>
</protein>
<gene>
    <name evidence="1" type="ORF">PQQ68_30980</name>
</gene>
<reference evidence="1 2" key="1">
    <citation type="journal article" date="2024" name="Chem. Sci.">
        <title>Discovery of megapolipeptins by genome mining of a Burkholderiales bacteria collection.</title>
        <authorList>
            <person name="Paulo B.S."/>
            <person name="Recchia M.J.J."/>
            <person name="Lee S."/>
            <person name="Fergusson C.H."/>
            <person name="Romanowski S.B."/>
            <person name="Hernandez A."/>
            <person name="Krull N."/>
            <person name="Liu D.Y."/>
            <person name="Cavanagh H."/>
            <person name="Bos A."/>
            <person name="Gray C.A."/>
            <person name="Murphy B.T."/>
            <person name="Linington R.G."/>
            <person name="Eustaquio A.S."/>
        </authorList>
    </citation>
    <scope>NUCLEOTIDE SEQUENCE [LARGE SCALE GENOMIC DNA]</scope>
    <source>
        <strain evidence="1 2">RL17-335-BIF-A</strain>
    </source>
</reference>
<sequence>MRKNQLLHAVWIIGRDERAARFHPEAFVSPPKRRVSYRAMSTAAANPIQIVDDRGVCVECLKL</sequence>